<dbReference type="SUPFAM" id="SSF56235">
    <property type="entry name" value="N-terminal nucleophile aminohydrolases (Ntn hydrolases)"/>
    <property type="match status" value="1"/>
</dbReference>
<dbReference type="PANTHER" id="PTHR34218">
    <property type="entry name" value="PEPTIDASE S45 PENICILLIN AMIDASE"/>
    <property type="match status" value="1"/>
</dbReference>
<name>A0ABW4R2W1_9RHOB</name>
<dbReference type="Gene3D" id="1.10.1400.10">
    <property type="match status" value="1"/>
</dbReference>
<dbReference type="CDD" id="cd03747">
    <property type="entry name" value="Ntn_PGA_like"/>
    <property type="match status" value="1"/>
</dbReference>
<keyword evidence="2" id="KW-0378">Hydrolase</keyword>
<evidence type="ECO:0000313" key="5">
    <source>
        <dbReference type="Proteomes" id="UP001597213"/>
    </source>
</evidence>
<dbReference type="PANTHER" id="PTHR34218:SF4">
    <property type="entry name" value="ACYL-HOMOSERINE LACTONE ACYLASE QUIP"/>
    <property type="match status" value="1"/>
</dbReference>
<organism evidence="4 5">
    <name type="scientific">Paracoccus pacificus</name>
    <dbReference type="NCBI Taxonomy" id="1463598"/>
    <lineage>
        <taxon>Bacteria</taxon>
        <taxon>Pseudomonadati</taxon>
        <taxon>Pseudomonadota</taxon>
        <taxon>Alphaproteobacteria</taxon>
        <taxon>Rhodobacterales</taxon>
        <taxon>Paracoccaceae</taxon>
        <taxon>Paracoccus</taxon>
    </lineage>
</organism>
<evidence type="ECO:0000256" key="2">
    <source>
        <dbReference type="ARBA" id="ARBA00022801"/>
    </source>
</evidence>
<evidence type="ECO:0000256" key="1">
    <source>
        <dbReference type="ARBA" id="ARBA00006586"/>
    </source>
</evidence>
<dbReference type="Gene3D" id="2.30.120.10">
    <property type="match status" value="1"/>
</dbReference>
<dbReference type="Proteomes" id="UP001597213">
    <property type="component" value="Unassembled WGS sequence"/>
</dbReference>
<accession>A0ABW4R2W1</accession>
<comment type="similarity">
    <text evidence="1">Belongs to the peptidase S45 family.</text>
</comment>
<dbReference type="InterPro" id="IPR002692">
    <property type="entry name" value="S45"/>
</dbReference>
<dbReference type="InterPro" id="IPR043147">
    <property type="entry name" value="Penicillin_amidase_A-knob"/>
</dbReference>
<comment type="caution">
    <text evidence="4">The sequence shown here is derived from an EMBL/GenBank/DDBJ whole genome shotgun (WGS) entry which is preliminary data.</text>
</comment>
<dbReference type="Gene3D" id="3.60.20.10">
    <property type="entry name" value="Glutamine Phosphoribosylpyrophosphate, subunit 1, domain 1"/>
    <property type="match status" value="1"/>
</dbReference>
<keyword evidence="5" id="KW-1185">Reference proteome</keyword>
<dbReference type="InterPro" id="IPR014395">
    <property type="entry name" value="Pen/GL7ACA/AHL_acylase"/>
</dbReference>
<dbReference type="InterPro" id="IPR029055">
    <property type="entry name" value="Ntn_hydrolases_N"/>
</dbReference>
<reference evidence="5" key="1">
    <citation type="journal article" date="2019" name="Int. J. Syst. Evol. Microbiol.">
        <title>The Global Catalogue of Microorganisms (GCM) 10K type strain sequencing project: providing services to taxonomists for standard genome sequencing and annotation.</title>
        <authorList>
            <consortium name="The Broad Institute Genomics Platform"/>
            <consortium name="The Broad Institute Genome Sequencing Center for Infectious Disease"/>
            <person name="Wu L."/>
            <person name="Ma J."/>
        </authorList>
    </citation>
    <scope>NUCLEOTIDE SEQUENCE [LARGE SCALE GENOMIC DNA]</scope>
    <source>
        <strain evidence="5">CCUG 56029</strain>
    </source>
</reference>
<sequence length="772" mass="83672">MASSNDESPQRYRIAGLTKPASLRLDPWGVPHIRAGSTHDLFLAQGFNAARDRLWQIDLWRKRGLGLLAGDFGPGYLMQDRAARLFLYRGDMAAEWANYGPDAQEICAAFVEGINAAVALIEAGELPLPPEFTHFGTFPARWRTEDVVRIRSHALSRNADSEVKRLRLLRLTDAIVDELRVPLAPPLTLEEWGPIPDVDLPPDVLDVYHLATAPVTFSAERLAAGLDDAPRWNHVDDSRAVVQSEGSNNWIVSGSRTASGLPIMASDPHRALGCPSLRYLVHLTAPGLDLIGAGEPSSPGIMAGHNGHSAFSLTIFPADQEDVQIHRLDHNGRYADGGGWAEVRVIREMVPVRGQRDQPVDLPFIRENPVVWQGDGVAVSIRTVATDPGTAPYMACLASMRAKTWDQFRAALAGWGAPSTNQIYADVTGTVGWTPAGFIPRRSGWRGMVPVTGDGGFAWDGFIPQAELPQILNPDAGYVQTANEMNLPSDWDHAERPVSHEWLNDGRAERIKSVLGGTRGHTVGDSLKLQTDTLSPIAEVIVPAIIGSSEPAQFLRHWDLFVAADSAPAALFELWLTRHLGPALVKLAAPDAELAGLLGNANPEMVAALMAGRCQHVADAIGLRDRHALMQQTLDAAWAEAHAVMGNDPFGWRWGDLHQARFAPATAAVDPGPMVGPLPVGGSSNTVMLTEYDPPGFRPLVGASVRMVVDLADWDASRWINAPGQSGDPESAHYGDLAPLWAEGEYVPMSYSEPAVQRVTVRTIELIPQQGD</sequence>
<dbReference type="PIRSF" id="PIRSF001227">
    <property type="entry name" value="Pen_acylase"/>
    <property type="match status" value="1"/>
</dbReference>
<gene>
    <name evidence="4" type="ORF">ACFSCT_02335</name>
</gene>
<keyword evidence="3" id="KW-0865">Zymogen</keyword>
<proteinExistence type="inferred from homology"/>
<dbReference type="RefSeq" id="WP_379139821.1">
    <property type="nucleotide sequence ID" value="NZ_JBHUEN010000006.1"/>
</dbReference>
<dbReference type="InterPro" id="IPR043146">
    <property type="entry name" value="Penicillin_amidase_N_B-knob"/>
</dbReference>
<dbReference type="Pfam" id="PF01804">
    <property type="entry name" value="Penicil_amidase"/>
    <property type="match status" value="1"/>
</dbReference>
<dbReference type="EMBL" id="JBHUEN010000006">
    <property type="protein sequence ID" value="MFD1880552.1"/>
    <property type="molecule type" value="Genomic_DNA"/>
</dbReference>
<dbReference type="InterPro" id="IPR023343">
    <property type="entry name" value="Penicillin_amidase_dom1"/>
</dbReference>
<dbReference type="Gene3D" id="1.10.439.10">
    <property type="entry name" value="Penicillin Amidohydrolase, domain 1"/>
    <property type="match status" value="1"/>
</dbReference>
<evidence type="ECO:0000313" key="4">
    <source>
        <dbReference type="EMBL" id="MFD1880552.1"/>
    </source>
</evidence>
<evidence type="ECO:0000256" key="3">
    <source>
        <dbReference type="ARBA" id="ARBA00023145"/>
    </source>
</evidence>
<protein>
    <submittedName>
        <fullName evidence="4">Penicillin acylase family protein</fullName>
    </submittedName>
</protein>